<accession>A0A2M8L2H8</accession>
<evidence type="ECO:0000313" key="2">
    <source>
        <dbReference type="Proteomes" id="UP000229766"/>
    </source>
</evidence>
<protein>
    <submittedName>
        <fullName evidence="1">Uncharacterized protein</fullName>
    </submittedName>
</protein>
<feature type="non-terminal residue" evidence="1">
    <location>
        <position position="241"/>
    </location>
</feature>
<proteinExistence type="predicted"/>
<name>A0A2M8L2H8_9BACT</name>
<organism evidence="1 2">
    <name type="scientific">Candidatus Shapirobacteria bacterium CG10_big_fil_rev_8_21_14_0_10_36_6</name>
    <dbReference type="NCBI Taxonomy" id="1974886"/>
    <lineage>
        <taxon>Bacteria</taxon>
        <taxon>Candidatus Shapironibacteriota</taxon>
    </lineage>
</organism>
<reference evidence="2" key="1">
    <citation type="submission" date="2017-09" db="EMBL/GenBank/DDBJ databases">
        <title>Depth-based differentiation of microbial function through sediment-hosted aquifers and enrichment of novel symbionts in the deep terrestrial subsurface.</title>
        <authorList>
            <person name="Probst A.J."/>
            <person name="Ladd B."/>
            <person name="Jarett J.K."/>
            <person name="Geller-Mcgrath D.E."/>
            <person name="Sieber C.M.K."/>
            <person name="Emerson J.B."/>
            <person name="Anantharaman K."/>
            <person name="Thomas B.C."/>
            <person name="Malmstrom R."/>
            <person name="Stieglmeier M."/>
            <person name="Klingl A."/>
            <person name="Woyke T."/>
            <person name="Ryan C.M."/>
            <person name="Banfield J.F."/>
        </authorList>
    </citation>
    <scope>NUCLEOTIDE SEQUENCE [LARGE SCALE GENOMIC DNA]</scope>
</reference>
<evidence type="ECO:0000313" key="1">
    <source>
        <dbReference type="EMBL" id="PJE67133.1"/>
    </source>
</evidence>
<gene>
    <name evidence="1" type="ORF">COU93_00415</name>
</gene>
<dbReference type="Proteomes" id="UP000229766">
    <property type="component" value="Unassembled WGS sequence"/>
</dbReference>
<dbReference type="EMBL" id="PFEI01000023">
    <property type="protein sequence ID" value="PJE67133.1"/>
    <property type="molecule type" value="Genomic_DNA"/>
</dbReference>
<sequence length="241" mass="27341">MNNSEPILGVVPNEAPRLNYAKVEGDERKLDYEGGVRGAIDTYSIQDRSFRNGKEETIQGAVRLLSGYDVDPLFLEVPERNLFALAVSDAWLSINSITEKKKLLDILKLVSTGVTEDNRFSTLSGRVRVMSEHGIARGTMFDPEYATRNPQDKIQAQKQAGNTYSEYFFLLQKYIEENKDETQTEKVRSLLTDWGEDAKMTAVRKKLKVTREKERPFTVLVLNKNAQQMLDDVGYTSLCTS</sequence>
<comment type="caution">
    <text evidence="1">The sequence shown here is derived from an EMBL/GenBank/DDBJ whole genome shotgun (WGS) entry which is preliminary data.</text>
</comment>
<dbReference type="AlphaFoldDB" id="A0A2M8L2H8"/>